<gene>
    <name evidence="1" type="ORF">RJ639_008645</name>
</gene>
<dbReference type="Proteomes" id="UP001188597">
    <property type="component" value="Unassembled WGS sequence"/>
</dbReference>
<keyword evidence="2" id="KW-1185">Reference proteome</keyword>
<evidence type="ECO:0000313" key="1">
    <source>
        <dbReference type="EMBL" id="KAK3013103.1"/>
    </source>
</evidence>
<reference evidence="1" key="1">
    <citation type="submission" date="2022-12" db="EMBL/GenBank/DDBJ databases">
        <title>Draft genome assemblies for two species of Escallonia (Escalloniales).</title>
        <authorList>
            <person name="Chanderbali A."/>
            <person name="Dervinis C."/>
            <person name="Anghel I."/>
            <person name="Soltis D."/>
            <person name="Soltis P."/>
            <person name="Zapata F."/>
        </authorList>
    </citation>
    <scope>NUCLEOTIDE SEQUENCE</scope>
    <source>
        <strain evidence="1">UCBG64.0493</strain>
        <tissue evidence="1">Leaf</tissue>
    </source>
</reference>
<sequence>MAFTTISSLRCRMNNFQFVPYMANTRTATAGAVVPEFDKCVLPAGVEFYASGFDSNDASTFPRSYPIVLTDICGKHPYYDNEQLHLQANISWRHSQNASLVNLSPRKSVKN</sequence>
<organism evidence="1 2">
    <name type="scientific">Escallonia herrerae</name>
    <dbReference type="NCBI Taxonomy" id="1293975"/>
    <lineage>
        <taxon>Eukaryota</taxon>
        <taxon>Viridiplantae</taxon>
        <taxon>Streptophyta</taxon>
        <taxon>Embryophyta</taxon>
        <taxon>Tracheophyta</taxon>
        <taxon>Spermatophyta</taxon>
        <taxon>Magnoliopsida</taxon>
        <taxon>eudicotyledons</taxon>
        <taxon>Gunneridae</taxon>
        <taxon>Pentapetalae</taxon>
        <taxon>asterids</taxon>
        <taxon>campanulids</taxon>
        <taxon>Escalloniales</taxon>
        <taxon>Escalloniaceae</taxon>
        <taxon>Escallonia</taxon>
    </lineage>
</organism>
<protein>
    <submittedName>
        <fullName evidence="1">Uncharacterized protein</fullName>
    </submittedName>
</protein>
<name>A0AA88VS60_9ASTE</name>
<dbReference type="AlphaFoldDB" id="A0AA88VS60"/>
<proteinExistence type="predicted"/>
<evidence type="ECO:0000313" key="2">
    <source>
        <dbReference type="Proteomes" id="UP001188597"/>
    </source>
</evidence>
<comment type="caution">
    <text evidence="1">The sequence shown here is derived from an EMBL/GenBank/DDBJ whole genome shotgun (WGS) entry which is preliminary data.</text>
</comment>
<accession>A0AA88VS60</accession>
<dbReference type="EMBL" id="JAVXUP010001322">
    <property type="protein sequence ID" value="KAK3013103.1"/>
    <property type="molecule type" value="Genomic_DNA"/>
</dbReference>